<dbReference type="SUPFAM" id="SSF143081">
    <property type="entry name" value="BB1717-like"/>
    <property type="match status" value="1"/>
</dbReference>
<dbReference type="OrthoDB" id="6192129at2"/>
<dbReference type="GO" id="GO:0106300">
    <property type="term" value="P:protein-DNA covalent cross-linking repair"/>
    <property type="evidence" value="ECO:0007669"/>
    <property type="project" value="InterPro"/>
</dbReference>
<protein>
    <recommendedName>
        <fullName evidence="3">Abasic site processing protein</fullName>
    </recommendedName>
</protein>
<evidence type="ECO:0000313" key="2">
    <source>
        <dbReference type="Proteomes" id="UP000030949"/>
    </source>
</evidence>
<evidence type="ECO:0008006" key="3">
    <source>
        <dbReference type="Google" id="ProtNLM"/>
    </source>
</evidence>
<organism evidence="1 2">
    <name type="scientific">Pseudomonas frederiksbergensis</name>
    <dbReference type="NCBI Taxonomy" id="104087"/>
    <lineage>
        <taxon>Bacteria</taxon>
        <taxon>Pseudomonadati</taxon>
        <taxon>Pseudomonadota</taxon>
        <taxon>Gammaproteobacteria</taxon>
        <taxon>Pseudomonadales</taxon>
        <taxon>Pseudomonadaceae</taxon>
        <taxon>Pseudomonas</taxon>
    </lineage>
</organism>
<dbReference type="AlphaFoldDB" id="A0A0B1YVW9"/>
<accession>A0A0B1YVW9</accession>
<dbReference type="InterPro" id="IPR003738">
    <property type="entry name" value="SRAP"/>
</dbReference>
<proteinExistence type="predicted"/>
<reference evidence="2" key="1">
    <citation type="submission" date="2015-03" db="EMBL/GenBank/DDBJ databases">
        <title>Pseudomonas frederiksbergensis hydrocarbon degrader.</title>
        <authorList>
            <person name="Brown L.M."/>
            <person name="Ruiz O.N."/>
            <person name="Mueller S."/>
            <person name="Gunasekera T.S."/>
        </authorList>
    </citation>
    <scope>NUCLEOTIDE SEQUENCE [LARGE SCALE GENOMIC DNA]</scope>
    <source>
        <strain evidence="2">SI8</strain>
    </source>
</reference>
<dbReference type="GO" id="GO:0003697">
    <property type="term" value="F:single-stranded DNA binding"/>
    <property type="evidence" value="ECO:0007669"/>
    <property type="project" value="InterPro"/>
</dbReference>
<dbReference type="Pfam" id="PF02586">
    <property type="entry name" value="SRAP"/>
    <property type="match status" value="1"/>
</dbReference>
<dbReference type="EMBL" id="JQGJ01000013">
    <property type="protein sequence ID" value="KHK63009.1"/>
    <property type="molecule type" value="Genomic_DNA"/>
</dbReference>
<sequence>MCECFVQPVSAKDSLAFFAQRDAFGAHNNPGLSADSLHAAAAPALHDRQSVIKPNMQVSAIRNRGGHLESIKVRWGWSPVWSMGTMPPLTHLPLHLVMRSKVFDRIKRDGRVLVAVDGWYEEAADTSAPAQAKRLSYTTSRQSSPIFLAALAQASETPNGCDGLALVTYGDIANQQQRLLAFTGENALEWLRPDLDWEQARHMAAHVAVDEPQLEHVLTARRMVQGRR</sequence>
<gene>
    <name evidence="1" type="ORF">JZ00_19640</name>
</gene>
<evidence type="ECO:0000313" key="1">
    <source>
        <dbReference type="EMBL" id="KHK63009.1"/>
    </source>
</evidence>
<dbReference type="Proteomes" id="UP000030949">
    <property type="component" value="Unassembled WGS sequence"/>
</dbReference>
<dbReference type="Gene3D" id="3.90.1680.10">
    <property type="entry name" value="SOS response associated peptidase-like"/>
    <property type="match status" value="1"/>
</dbReference>
<comment type="caution">
    <text evidence="1">The sequence shown here is derived from an EMBL/GenBank/DDBJ whole genome shotgun (WGS) entry which is preliminary data.</text>
</comment>
<dbReference type="InterPro" id="IPR036590">
    <property type="entry name" value="SRAP-like"/>
</dbReference>
<dbReference type="RefSeq" id="WP_039592933.1">
    <property type="nucleotide sequence ID" value="NZ_CP142104.1"/>
</dbReference>
<name>A0A0B1YVW9_9PSED</name>